<name>A0AA41QVX8_9MICO</name>
<dbReference type="RefSeq" id="WP_243011125.1">
    <property type="nucleotide sequence ID" value="NZ_JALGAR010000001.1"/>
</dbReference>
<proteinExistence type="predicted"/>
<evidence type="ECO:0000313" key="2">
    <source>
        <dbReference type="Proteomes" id="UP001165341"/>
    </source>
</evidence>
<dbReference type="EMBL" id="JALGAR010000001">
    <property type="protein sequence ID" value="MCI4657136.1"/>
    <property type="molecule type" value="Genomic_DNA"/>
</dbReference>
<protein>
    <submittedName>
        <fullName evidence="1">Uncharacterized protein</fullName>
    </submittedName>
</protein>
<gene>
    <name evidence="1" type="ORF">MQH31_04820</name>
</gene>
<evidence type="ECO:0000313" key="1">
    <source>
        <dbReference type="EMBL" id="MCI4657136.1"/>
    </source>
</evidence>
<reference evidence="1" key="1">
    <citation type="submission" date="2022-03" db="EMBL/GenBank/DDBJ databases">
        <title>Cryobacterium sp. nov. strain ZS14-85, isolated from Antarctic soil.</title>
        <authorList>
            <person name="Li J."/>
            <person name="Niu G."/>
        </authorList>
    </citation>
    <scope>NUCLEOTIDE SEQUENCE</scope>
    <source>
        <strain evidence="1">ZS14-85</strain>
    </source>
</reference>
<sequence>MNPHCMNPAGRLFEFLNFVWSQPDQLPASAAWAQYLLPGADKEQATFFKAVGIVLTLPREIRASVALLPPGPFASERLLRALPAAEAALSIAPQLSAVTVSQMKAHYDRGTLADLEMCSELLSHGRPGVGQEIQDEDEPSLDAIRRLANEIQEEATESGLPQEVAALLWRNADAIVRAVDLYRILGQDGVIREFEGLVGSLVTKPAAFSAVQKSSSLREKIQRLSKEIIVLGAACAVPTQLIIEASNFWTAVEPHVTALSTVQP</sequence>
<keyword evidence="2" id="KW-1185">Reference proteome</keyword>
<accession>A0AA41QVX8</accession>
<comment type="caution">
    <text evidence="1">The sequence shown here is derived from an EMBL/GenBank/DDBJ whole genome shotgun (WGS) entry which is preliminary data.</text>
</comment>
<dbReference type="AlphaFoldDB" id="A0AA41QVX8"/>
<organism evidence="1 2">
    <name type="scientific">Cryobacterium zhongshanensis</name>
    <dbReference type="NCBI Taxonomy" id="2928153"/>
    <lineage>
        <taxon>Bacteria</taxon>
        <taxon>Bacillati</taxon>
        <taxon>Actinomycetota</taxon>
        <taxon>Actinomycetes</taxon>
        <taxon>Micrococcales</taxon>
        <taxon>Microbacteriaceae</taxon>
        <taxon>Cryobacterium</taxon>
    </lineage>
</organism>
<dbReference type="Proteomes" id="UP001165341">
    <property type="component" value="Unassembled WGS sequence"/>
</dbReference>